<dbReference type="Proteomes" id="UP000218334">
    <property type="component" value="Unassembled WGS sequence"/>
</dbReference>
<keyword evidence="1" id="KW-1133">Transmembrane helix</keyword>
<name>A0A2H3AMM4_9AGAR</name>
<keyword evidence="1" id="KW-0812">Transmembrane</keyword>
<keyword evidence="2" id="KW-0732">Signal</keyword>
<feature type="transmembrane region" description="Helical" evidence="1">
    <location>
        <begin position="36"/>
        <end position="63"/>
    </location>
</feature>
<sequence length="183" mass="20493">MPWSVFDGQHCLLLLLVFLSLLLRANIPLSSVFTQMLIHISCMSLISFGPALTAALVAIQSFMNMRRVPSQARKLAFIAKLTIMVGALLTWMPTISIMQLPFLTHYYLWHAKWIEHEVNSLYYIILDHMLECNEILQGLVDGLNAIAACKRGTAIINQYAEAHELVCSLIVKHPRTLDAASGS</sequence>
<dbReference type="EMBL" id="KZ293492">
    <property type="protein sequence ID" value="PBK60089.1"/>
    <property type="molecule type" value="Genomic_DNA"/>
</dbReference>
<dbReference type="AlphaFoldDB" id="A0A2H3AMM4"/>
<proteinExistence type="predicted"/>
<evidence type="ECO:0000313" key="3">
    <source>
        <dbReference type="EMBL" id="PBK60089.1"/>
    </source>
</evidence>
<feature type="signal peptide" evidence="2">
    <location>
        <begin position="1"/>
        <end position="25"/>
    </location>
</feature>
<gene>
    <name evidence="3" type="ORF">ARMSODRAFT_982559</name>
</gene>
<feature type="transmembrane region" description="Helical" evidence="1">
    <location>
        <begin position="75"/>
        <end position="92"/>
    </location>
</feature>
<evidence type="ECO:0000256" key="2">
    <source>
        <dbReference type="SAM" id="SignalP"/>
    </source>
</evidence>
<protein>
    <submittedName>
        <fullName evidence="3">Uncharacterized protein</fullName>
    </submittedName>
</protein>
<feature type="chain" id="PRO_5013776392" evidence="2">
    <location>
        <begin position="26"/>
        <end position="183"/>
    </location>
</feature>
<accession>A0A2H3AMM4</accession>
<keyword evidence="4" id="KW-1185">Reference proteome</keyword>
<evidence type="ECO:0000313" key="4">
    <source>
        <dbReference type="Proteomes" id="UP000218334"/>
    </source>
</evidence>
<evidence type="ECO:0000256" key="1">
    <source>
        <dbReference type="SAM" id="Phobius"/>
    </source>
</evidence>
<reference evidence="4" key="1">
    <citation type="journal article" date="2017" name="Nat. Ecol. Evol.">
        <title>Genome expansion and lineage-specific genetic innovations in the forest pathogenic fungi Armillaria.</title>
        <authorList>
            <person name="Sipos G."/>
            <person name="Prasanna A.N."/>
            <person name="Walter M.C."/>
            <person name="O'Connor E."/>
            <person name="Balint B."/>
            <person name="Krizsan K."/>
            <person name="Kiss B."/>
            <person name="Hess J."/>
            <person name="Varga T."/>
            <person name="Slot J."/>
            <person name="Riley R."/>
            <person name="Boka B."/>
            <person name="Rigling D."/>
            <person name="Barry K."/>
            <person name="Lee J."/>
            <person name="Mihaltcheva S."/>
            <person name="LaButti K."/>
            <person name="Lipzen A."/>
            <person name="Waldron R."/>
            <person name="Moloney N.M."/>
            <person name="Sperisen C."/>
            <person name="Kredics L."/>
            <person name="Vagvoelgyi C."/>
            <person name="Patrignani A."/>
            <person name="Fitzpatrick D."/>
            <person name="Nagy I."/>
            <person name="Doyle S."/>
            <person name="Anderson J.B."/>
            <person name="Grigoriev I.V."/>
            <person name="Gueldener U."/>
            <person name="Muensterkoetter M."/>
            <person name="Nagy L.G."/>
        </authorList>
    </citation>
    <scope>NUCLEOTIDE SEQUENCE [LARGE SCALE GENOMIC DNA]</scope>
    <source>
        <strain evidence="4">28-4</strain>
    </source>
</reference>
<keyword evidence="1" id="KW-0472">Membrane</keyword>
<organism evidence="3 4">
    <name type="scientific">Armillaria solidipes</name>
    <dbReference type="NCBI Taxonomy" id="1076256"/>
    <lineage>
        <taxon>Eukaryota</taxon>
        <taxon>Fungi</taxon>
        <taxon>Dikarya</taxon>
        <taxon>Basidiomycota</taxon>
        <taxon>Agaricomycotina</taxon>
        <taxon>Agaricomycetes</taxon>
        <taxon>Agaricomycetidae</taxon>
        <taxon>Agaricales</taxon>
        <taxon>Marasmiineae</taxon>
        <taxon>Physalacriaceae</taxon>
        <taxon>Armillaria</taxon>
    </lineage>
</organism>